<keyword evidence="5 12" id="KW-0812">Transmembrane</keyword>
<keyword evidence="4 12" id="KW-0716">Sensory transduction</keyword>
<comment type="subcellular location">
    <subcellularLocation>
        <location evidence="1 12">Membrane</location>
        <topology evidence="1 12">Multi-pass membrane protein</topology>
    </subcellularLocation>
</comment>
<dbReference type="GO" id="GO:0004930">
    <property type="term" value="F:G protein-coupled receptor activity"/>
    <property type="evidence" value="ECO:0007669"/>
    <property type="project" value="UniProtKB-KW"/>
</dbReference>
<feature type="transmembrane region" description="Helical" evidence="13">
    <location>
        <begin position="235"/>
        <end position="257"/>
    </location>
</feature>
<evidence type="ECO:0000313" key="15">
    <source>
        <dbReference type="Proteomes" id="UP000054308"/>
    </source>
</evidence>
<dbReference type="FunFam" id="1.20.1070.10:FF:000055">
    <property type="entry name" value="Taste receptor type 2"/>
    <property type="match status" value="1"/>
</dbReference>
<dbReference type="Gene3D" id="1.20.1070.10">
    <property type="entry name" value="Rhodopsin 7-helix transmembrane proteins"/>
    <property type="match status" value="1"/>
</dbReference>
<dbReference type="Proteomes" id="UP000054308">
    <property type="component" value="Unassembled WGS sequence"/>
</dbReference>
<feature type="transmembrane region" description="Helical" evidence="13">
    <location>
        <begin position="88"/>
        <end position="109"/>
    </location>
</feature>
<comment type="similarity">
    <text evidence="2 11">Belongs to the G-protein coupled receptor T2R family.</text>
</comment>
<feature type="transmembrane region" description="Helical" evidence="13">
    <location>
        <begin position="129"/>
        <end position="152"/>
    </location>
</feature>
<keyword evidence="15" id="KW-1185">Reference proteome</keyword>
<dbReference type="GO" id="GO:0033038">
    <property type="term" value="F:bitter taste receptor activity"/>
    <property type="evidence" value="ECO:0007669"/>
    <property type="project" value="InterPro"/>
</dbReference>
<evidence type="ECO:0000313" key="14">
    <source>
        <dbReference type="EMBL" id="KFO98491.1"/>
    </source>
</evidence>
<keyword evidence="10 12" id="KW-0807">Transducer</keyword>
<dbReference type="Pfam" id="PF05296">
    <property type="entry name" value="TAS2R"/>
    <property type="match status" value="1"/>
</dbReference>
<keyword evidence="7 12" id="KW-0297">G-protein coupled receptor</keyword>
<evidence type="ECO:0000256" key="6">
    <source>
        <dbReference type="ARBA" id="ARBA00022989"/>
    </source>
</evidence>
<protein>
    <recommendedName>
        <fullName evidence="12">Taste receptor type 2</fullName>
    </recommendedName>
</protein>
<keyword evidence="6 13" id="KW-1133">Transmembrane helix</keyword>
<sequence length="297" mass="34155">NVTTYNAVAMAIITLQTFAGMWINAFIVSVLCVSWVKKRSFNTNEKILLLLGCSRVGYLCTAWVGSFIENIYSFCVYVHQKIQIISALLSFFNIFSLWISAILSVFYCIKIANFQHTFFIYLKVRIDRIVPWLMLTSVPVSLGVSVFVYIVIDEARCDNNNCTTSGYLWHLTVRPELHFFPLYFFTGFVYATAFAAVISSALLLLFSLWRHKHRMQTKSGKNVSVDAHIKAMKSILSFFFIDTIQFIILILSLIYSLKKEKAVMFFITFFLYSFSAAHSLILIFSNPKLEKTLLRTL</sequence>
<proteinExistence type="inferred from homology"/>
<dbReference type="GO" id="GO:0016020">
    <property type="term" value="C:membrane"/>
    <property type="evidence" value="ECO:0007669"/>
    <property type="project" value="UniProtKB-SubCell"/>
</dbReference>
<dbReference type="AlphaFoldDB" id="A0A091HRF7"/>
<evidence type="ECO:0000256" key="10">
    <source>
        <dbReference type="ARBA" id="ARBA00023224"/>
    </source>
</evidence>
<feature type="non-terminal residue" evidence="14">
    <location>
        <position position="297"/>
    </location>
</feature>
<feature type="transmembrane region" description="Helical" evidence="13">
    <location>
        <begin position="48"/>
        <end position="68"/>
    </location>
</feature>
<keyword evidence="9 12" id="KW-0675">Receptor</keyword>
<dbReference type="EMBL" id="KL217787">
    <property type="protein sequence ID" value="KFO98491.1"/>
    <property type="molecule type" value="Genomic_DNA"/>
</dbReference>
<evidence type="ECO:0000256" key="7">
    <source>
        <dbReference type="ARBA" id="ARBA00023040"/>
    </source>
</evidence>
<evidence type="ECO:0000256" key="11">
    <source>
        <dbReference type="RuleBase" id="RU004423"/>
    </source>
</evidence>
<organism evidence="14 15">
    <name type="scientific">Calypte anna</name>
    <name type="common">Anna's hummingbird</name>
    <name type="synonym">Archilochus anna</name>
    <dbReference type="NCBI Taxonomy" id="9244"/>
    <lineage>
        <taxon>Eukaryota</taxon>
        <taxon>Metazoa</taxon>
        <taxon>Chordata</taxon>
        <taxon>Craniata</taxon>
        <taxon>Vertebrata</taxon>
        <taxon>Euteleostomi</taxon>
        <taxon>Archelosauria</taxon>
        <taxon>Archosauria</taxon>
        <taxon>Dinosauria</taxon>
        <taxon>Saurischia</taxon>
        <taxon>Theropoda</taxon>
        <taxon>Coelurosauria</taxon>
        <taxon>Aves</taxon>
        <taxon>Neognathae</taxon>
        <taxon>Neoaves</taxon>
        <taxon>Strisores</taxon>
        <taxon>Apodiformes</taxon>
        <taxon>Trochilidae</taxon>
        <taxon>Calypte</taxon>
    </lineage>
</organism>
<reference evidence="14 15" key="1">
    <citation type="submission" date="2014-04" db="EMBL/GenBank/DDBJ databases">
        <title>Genome evolution of avian class.</title>
        <authorList>
            <person name="Zhang G."/>
            <person name="Li C."/>
        </authorList>
    </citation>
    <scope>NUCLEOTIDE SEQUENCE [LARGE SCALE GENOMIC DNA]</scope>
    <source>
        <strain evidence="14">BGI_N300</strain>
    </source>
</reference>
<feature type="non-terminal residue" evidence="14">
    <location>
        <position position="1"/>
    </location>
</feature>
<evidence type="ECO:0000256" key="9">
    <source>
        <dbReference type="ARBA" id="ARBA00023170"/>
    </source>
</evidence>
<dbReference type="InterPro" id="IPR007960">
    <property type="entry name" value="TAS2R"/>
</dbReference>
<evidence type="ECO:0000256" key="3">
    <source>
        <dbReference type="ARBA" id="ARBA00022480"/>
    </source>
</evidence>
<evidence type="ECO:0000256" key="1">
    <source>
        <dbReference type="ARBA" id="ARBA00004141"/>
    </source>
</evidence>
<evidence type="ECO:0000256" key="5">
    <source>
        <dbReference type="ARBA" id="ARBA00022692"/>
    </source>
</evidence>
<name>A0A091HRF7_CALAN</name>
<feature type="transmembrane region" description="Helical" evidence="13">
    <location>
        <begin position="182"/>
        <end position="209"/>
    </location>
</feature>
<keyword evidence="3 12" id="KW-0919">Taste</keyword>
<evidence type="ECO:0000256" key="13">
    <source>
        <dbReference type="SAM" id="Phobius"/>
    </source>
</evidence>
<feature type="transmembrane region" description="Helical" evidence="13">
    <location>
        <begin position="263"/>
        <end position="285"/>
    </location>
</feature>
<feature type="transmembrane region" description="Helical" evidence="13">
    <location>
        <begin position="12"/>
        <end position="36"/>
    </location>
</feature>
<gene>
    <name evidence="14" type="ORF">N300_10361</name>
</gene>
<evidence type="ECO:0000256" key="4">
    <source>
        <dbReference type="ARBA" id="ARBA00022606"/>
    </source>
</evidence>
<evidence type="ECO:0000256" key="12">
    <source>
        <dbReference type="RuleBase" id="RU004424"/>
    </source>
</evidence>
<keyword evidence="8 12" id="KW-0472">Membrane</keyword>
<dbReference type="SUPFAM" id="SSF81321">
    <property type="entry name" value="Family A G protein-coupled receptor-like"/>
    <property type="match status" value="1"/>
</dbReference>
<dbReference type="PANTHER" id="PTHR11394:SF47">
    <property type="entry name" value="TASTE RECEPTOR TYPE 2 MEMBER 40"/>
    <property type="match status" value="1"/>
</dbReference>
<evidence type="ECO:0000256" key="2">
    <source>
        <dbReference type="ARBA" id="ARBA00007376"/>
    </source>
</evidence>
<dbReference type="PANTHER" id="PTHR11394">
    <property type="entry name" value="TASTE RECEPTOR TYPE 2"/>
    <property type="match status" value="1"/>
</dbReference>
<accession>A0A091HRF7</accession>
<evidence type="ECO:0000256" key="8">
    <source>
        <dbReference type="ARBA" id="ARBA00023136"/>
    </source>
</evidence>